<reference evidence="2" key="1">
    <citation type="submission" date="2021-01" db="EMBL/GenBank/DDBJ databases">
        <authorList>
            <consortium name="Genoscope - CEA"/>
            <person name="William W."/>
        </authorList>
    </citation>
    <scope>NUCLEOTIDE SEQUENCE</scope>
</reference>
<dbReference type="EMBL" id="CAJJDP010000031">
    <property type="protein sequence ID" value="CAD8155885.1"/>
    <property type="molecule type" value="Genomic_DNA"/>
</dbReference>
<dbReference type="Proteomes" id="UP000683925">
    <property type="component" value="Unassembled WGS sequence"/>
</dbReference>
<accession>A0A8S1TT50</accession>
<keyword evidence="3" id="KW-1185">Reference proteome</keyword>
<feature type="compositionally biased region" description="Low complexity" evidence="1">
    <location>
        <begin position="430"/>
        <end position="439"/>
    </location>
</feature>
<evidence type="ECO:0000313" key="2">
    <source>
        <dbReference type="EMBL" id="CAD8155885.1"/>
    </source>
</evidence>
<evidence type="ECO:0000256" key="1">
    <source>
        <dbReference type="SAM" id="MobiDB-lite"/>
    </source>
</evidence>
<feature type="compositionally biased region" description="Polar residues" evidence="1">
    <location>
        <begin position="409"/>
        <end position="423"/>
    </location>
</feature>
<evidence type="ECO:0000313" key="3">
    <source>
        <dbReference type="Proteomes" id="UP000683925"/>
    </source>
</evidence>
<feature type="region of interest" description="Disordered" evidence="1">
    <location>
        <begin position="409"/>
        <end position="444"/>
    </location>
</feature>
<organism evidence="2 3">
    <name type="scientific">Paramecium octaurelia</name>
    <dbReference type="NCBI Taxonomy" id="43137"/>
    <lineage>
        <taxon>Eukaryota</taxon>
        <taxon>Sar</taxon>
        <taxon>Alveolata</taxon>
        <taxon>Ciliophora</taxon>
        <taxon>Intramacronucleata</taxon>
        <taxon>Oligohymenophorea</taxon>
        <taxon>Peniculida</taxon>
        <taxon>Parameciidae</taxon>
        <taxon>Paramecium</taxon>
    </lineage>
</organism>
<gene>
    <name evidence="2" type="ORF">POCTA_138.1.T0310182</name>
</gene>
<sequence length="482" mass="56620">MEIPFAVTFLGVFGWNVYYLVQKYKARRRQNYLIKLIDDESNSLIKTLSPYKKRKLNDVKEAVIKSPQKVDVQENPEECESNQNERIQTALEQVEQERFQKQDYIDDACTFHQLDYAQNKECFKKNKQNQDFSFASQQYNNYHDDQKIDLPDTNRIDEMSGSEQIDKEKNSLTFSIDTDQQHQKQEDDFNCNQLIEKYQCNFSDDQNFGQQIFQQEINNIGQESFHNFEIQSNLLQNVYNHNQEEQVSAFFPYNNDLIISNQTPNLVQNLSQFNYQAQQIDILNQPGQQLYLNQINYQNFDNIYPSNHQPLYSVNNFQQVNQTYNQGYQGIPYNQYNLDILSQQQVNYSQKNQSITNKNTSIETYDFKEPSQQIPKLQKDEEQFSFQQRNTRFTQINLEQNQLQKESQRTSIIQVAGQKQTKGQPELPRNQTDNQSQSQQDEKKNQVNDFSFYLQLLGGGGGGFNSKISVPSGNLLSILLNN</sequence>
<dbReference type="OMA" id="KNQVNDF"/>
<protein>
    <submittedName>
        <fullName evidence="2">Uncharacterized protein</fullName>
    </submittedName>
</protein>
<dbReference type="OrthoDB" id="10422124at2759"/>
<dbReference type="AlphaFoldDB" id="A0A8S1TT50"/>
<name>A0A8S1TT50_PAROT</name>
<proteinExistence type="predicted"/>
<comment type="caution">
    <text evidence="2">The sequence shown here is derived from an EMBL/GenBank/DDBJ whole genome shotgun (WGS) entry which is preliminary data.</text>
</comment>